<protein>
    <recommendedName>
        <fullName evidence="5">Pheromone-regulated membrane protein</fullName>
    </recommendedName>
</protein>
<dbReference type="OrthoDB" id="2128042at2759"/>
<feature type="compositionally biased region" description="Basic and acidic residues" evidence="1">
    <location>
        <begin position="561"/>
        <end position="572"/>
    </location>
</feature>
<evidence type="ECO:0000313" key="4">
    <source>
        <dbReference type="Proteomes" id="UP000622797"/>
    </source>
</evidence>
<name>A0A8H4TVP2_9HYPO</name>
<dbReference type="Pfam" id="PF16944">
    <property type="entry name" value="KCH"/>
    <property type="match status" value="1"/>
</dbReference>
<feature type="transmembrane region" description="Helical" evidence="2">
    <location>
        <begin position="36"/>
        <end position="64"/>
    </location>
</feature>
<feature type="region of interest" description="Disordered" evidence="1">
    <location>
        <begin position="348"/>
        <end position="405"/>
    </location>
</feature>
<sequence>MVCCFGNRKKQIVGVADQKWEYINLRDFKSRGCGTVFAYIYLWLMLLVSVAVYVVDSFTAVNLLAFDRWSSKIDPAISFDVSKWIFSICIILSFINLAYEGFRAVRVIRRGNVAECYLDSLAVRWESIRLGSQGWKRFLVFAELTKSKEGAQYIALFTYFSFQSWIRVIVCSGPRQVLNVFTLKSVYEAKLTPTADNVGESIAGFFENIKILAEEDYQQALILSGMCFTVVIWVFSALFLLAAVLFWVFFLYHWIPSADGGLSGYCERKVTKTLMKIVTKTVNKALAREEANRLRAEVRAAKKNGEKPRFERTATLPTLPNIGPVSKTDHMPMLNRNDTMATLPPYTSRPGTPGGMENAAARSERPVPSRQGTTTSITSYSSRATSKANGYGRLASPVPEVPPMNYEDHAQPRSTTTMHGNYGHYPSDHMMADPMSSLTGRFTESPGPMHSDTAPPFPPPARAPSARPMDSYSQPMGTFTTVQANSGTRGYQAYNPGNRMGSTPSVNVYQGGAPTRRPLHPPTRSATGPMPFREPPLRNLTNPIPPRASTTRPDRAPPYNHDVESQRGRDYW</sequence>
<keyword evidence="2" id="KW-0812">Transmembrane</keyword>
<keyword evidence="2" id="KW-0472">Membrane</keyword>
<keyword evidence="2" id="KW-1133">Transmembrane helix</keyword>
<feature type="region of interest" description="Disordered" evidence="1">
    <location>
        <begin position="511"/>
        <end position="572"/>
    </location>
</feature>
<evidence type="ECO:0000256" key="2">
    <source>
        <dbReference type="SAM" id="Phobius"/>
    </source>
</evidence>
<feature type="transmembrane region" description="Helical" evidence="2">
    <location>
        <begin position="84"/>
        <end position="102"/>
    </location>
</feature>
<evidence type="ECO:0000313" key="3">
    <source>
        <dbReference type="EMBL" id="KAF4964931.1"/>
    </source>
</evidence>
<feature type="region of interest" description="Disordered" evidence="1">
    <location>
        <begin position="316"/>
        <end position="335"/>
    </location>
</feature>
<evidence type="ECO:0000256" key="1">
    <source>
        <dbReference type="SAM" id="MobiDB-lite"/>
    </source>
</evidence>
<dbReference type="GO" id="GO:0005886">
    <property type="term" value="C:plasma membrane"/>
    <property type="evidence" value="ECO:0007669"/>
    <property type="project" value="InterPro"/>
</dbReference>
<dbReference type="GO" id="GO:0015079">
    <property type="term" value="F:potassium ion transmembrane transporter activity"/>
    <property type="evidence" value="ECO:0007669"/>
    <property type="project" value="InterPro"/>
</dbReference>
<reference evidence="3" key="1">
    <citation type="journal article" date="2020" name="BMC Genomics">
        <title>Correction to: Identification and distribution of gene clusters required for synthesis of sphingolipid metabolism inhibitors in diverse species of the filamentous fungus Fusarium.</title>
        <authorList>
            <person name="Kim H.S."/>
            <person name="Lohmar J.M."/>
            <person name="Busman M."/>
            <person name="Brown D.W."/>
            <person name="Naumann T.A."/>
            <person name="Divon H.H."/>
            <person name="Lysoe E."/>
            <person name="Uhlig S."/>
            <person name="Proctor R.H."/>
        </authorList>
    </citation>
    <scope>NUCLEOTIDE SEQUENCE</scope>
    <source>
        <strain evidence="3">NRRL 20472</strain>
    </source>
</reference>
<dbReference type="PANTHER" id="PTHR36424">
    <property type="entry name" value="PHEROMONE-REGULATED MEMBRANE PROTEIN 6"/>
    <property type="match status" value="1"/>
</dbReference>
<gene>
    <name evidence="3" type="ORF">FSARC_7203</name>
</gene>
<evidence type="ECO:0008006" key="5">
    <source>
        <dbReference type="Google" id="ProtNLM"/>
    </source>
</evidence>
<dbReference type="PANTHER" id="PTHR36424:SF1">
    <property type="entry name" value="LOW AFFINITY K(+) TRANSPORTER 1-RELATED"/>
    <property type="match status" value="1"/>
</dbReference>
<reference evidence="3" key="2">
    <citation type="submission" date="2020-05" db="EMBL/GenBank/DDBJ databases">
        <authorList>
            <person name="Kim H.-S."/>
            <person name="Proctor R.H."/>
            <person name="Brown D.W."/>
        </authorList>
    </citation>
    <scope>NUCLEOTIDE SEQUENCE</scope>
    <source>
        <strain evidence="3">NRRL 20472</strain>
    </source>
</reference>
<dbReference type="Proteomes" id="UP000622797">
    <property type="component" value="Unassembled WGS sequence"/>
</dbReference>
<keyword evidence="4" id="KW-1185">Reference proteome</keyword>
<proteinExistence type="predicted"/>
<dbReference type="AlphaFoldDB" id="A0A8H4TVP2"/>
<feature type="transmembrane region" description="Helical" evidence="2">
    <location>
        <begin position="230"/>
        <end position="255"/>
    </location>
</feature>
<organism evidence="3 4">
    <name type="scientific">Fusarium sarcochroum</name>
    <dbReference type="NCBI Taxonomy" id="1208366"/>
    <lineage>
        <taxon>Eukaryota</taxon>
        <taxon>Fungi</taxon>
        <taxon>Dikarya</taxon>
        <taxon>Ascomycota</taxon>
        <taxon>Pezizomycotina</taxon>
        <taxon>Sordariomycetes</taxon>
        <taxon>Hypocreomycetidae</taxon>
        <taxon>Hypocreales</taxon>
        <taxon>Nectriaceae</taxon>
        <taxon>Fusarium</taxon>
        <taxon>Fusarium lateritium species complex</taxon>
    </lineage>
</organism>
<dbReference type="InterPro" id="IPR031606">
    <property type="entry name" value="Kch1/2"/>
</dbReference>
<dbReference type="EMBL" id="JABEXW010000382">
    <property type="protein sequence ID" value="KAF4964931.1"/>
    <property type="molecule type" value="Genomic_DNA"/>
</dbReference>
<feature type="compositionally biased region" description="Polar residues" evidence="1">
    <location>
        <begin position="370"/>
        <end position="388"/>
    </location>
</feature>
<comment type="caution">
    <text evidence="3">The sequence shown here is derived from an EMBL/GenBank/DDBJ whole genome shotgun (WGS) entry which is preliminary data.</text>
</comment>
<accession>A0A8H4TVP2</accession>